<proteinExistence type="inferred from homology"/>
<keyword evidence="1" id="KW-0862">Zinc</keyword>
<dbReference type="Pfam" id="PF01244">
    <property type="entry name" value="Peptidase_M19"/>
    <property type="match status" value="1"/>
</dbReference>
<sequence>MDEKYDKHKVKKPRVLNRKIVIALIVAVILVVVISVSLAVTLMPTRTTREARMQTVNDILDRVPLVDGHNDFPWHIRLDTAINGSLSRLNMSQDLRKVLRYRAKFHPSQTDIPRIKKGRLGAQFWVSFAPCESQFKDATVKALEQLDLIKRMIAQYSDVFEFVTTADGIESAHKSVKVASLLAVEGGHHIRSSLGVLRMFYELGVRYMTLTWNCNTPWWADCNVATRQRKPVHHGLTDFGKIVVKEMNRLGMMVDLSHVAKENGGIVMVNFYNDFINCSAENTYTGEQDWRPADINQVIDHIEYIRNITGVDHVGLGSDFDGIDRYPVGLEDVSKFPNILYELMSRGWSEEELEKLAGKNFLRVFRKVEEVR</sequence>
<dbReference type="SUPFAM" id="SSF51556">
    <property type="entry name" value="Metallo-dependent hydrolases"/>
    <property type="match status" value="1"/>
</dbReference>
<keyword evidence="1" id="KW-0482">Metalloprotease</keyword>
<evidence type="ECO:0000256" key="1">
    <source>
        <dbReference type="RuleBase" id="RU341113"/>
    </source>
</evidence>
<organism evidence="3 4">
    <name type="scientific">Lingula anatina</name>
    <name type="common">Brachiopod</name>
    <name type="synonym">Lingula unguis</name>
    <dbReference type="NCBI Taxonomy" id="7574"/>
    <lineage>
        <taxon>Eukaryota</taxon>
        <taxon>Metazoa</taxon>
        <taxon>Spiralia</taxon>
        <taxon>Lophotrochozoa</taxon>
        <taxon>Brachiopoda</taxon>
        <taxon>Linguliformea</taxon>
        <taxon>Lingulata</taxon>
        <taxon>Lingulida</taxon>
        <taxon>Linguloidea</taxon>
        <taxon>Lingulidae</taxon>
        <taxon>Lingula</taxon>
    </lineage>
</organism>
<name>A0A1S3HYS0_LINAN</name>
<dbReference type="PROSITE" id="PS00869">
    <property type="entry name" value="RENAL_DIPEPTIDASE_1"/>
    <property type="match status" value="1"/>
</dbReference>
<dbReference type="RefSeq" id="XP_013391153.1">
    <property type="nucleotide sequence ID" value="XM_013535699.1"/>
</dbReference>
<dbReference type="AlphaFoldDB" id="A0A1S3HYS0"/>
<keyword evidence="1" id="KW-0336">GPI-anchor</keyword>
<keyword evidence="1" id="KW-0325">Glycoprotein</keyword>
<dbReference type="InterPro" id="IPR032466">
    <property type="entry name" value="Metal_Hydrolase"/>
</dbReference>
<keyword evidence="2" id="KW-0812">Transmembrane</keyword>
<dbReference type="InterPro" id="IPR000180">
    <property type="entry name" value="Dipep_AS"/>
</dbReference>
<evidence type="ECO:0000313" key="4">
    <source>
        <dbReference type="RefSeq" id="XP_013391153.1"/>
    </source>
</evidence>
<dbReference type="GO" id="GO:0098552">
    <property type="term" value="C:side of membrane"/>
    <property type="evidence" value="ECO:0007669"/>
    <property type="project" value="UniProtKB-KW"/>
</dbReference>
<comment type="catalytic activity">
    <reaction evidence="1">
        <text>an L-aminoacyl-L-amino acid + H2O = 2 an L-alpha-amino acid</text>
        <dbReference type="Rhea" id="RHEA:48940"/>
        <dbReference type="ChEBI" id="CHEBI:15377"/>
        <dbReference type="ChEBI" id="CHEBI:59869"/>
        <dbReference type="ChEBI" id="CHEBI:77460"/>
        <dbReference type="EC" id="3.4.13.19"/>
    </reaction>
</comment>
<reference evidence="4" key="1">
    <citation type="submission" date="2025-08" db="UniProtKB">
        <authorList>
            <consortium name="RefSeq"/>
        </authorList>
    </citation>
    <scope>IDENTIFICATION</scope>
    <source>
        <tissue evidence="4">Gonads</tissue>
    </source>
</reference>
<keyword evidence="1" id="KW-0378">Hydrolase</keyword>
<dbReference type="InParanoid" id="A0A1S3HYS0"/>
<keyword evidence="2" id="KW-1133">Transmembrane helix</keyword>
<keyword evidence="1" id="KW-0224">Dipeptidase</keyword>
<dbReference type="PANTHER" id="PTHR10443">
    <property type="entry name" value="MICROSOMAL DIPEPTIDASE"/>
    <property type="match status" value="1"/>
</dbReference>
<accession>A0A1S3HYS0</accession>
<keyword evidence="2" id="KW-0472">Membrane</keyword>
<comment type="similarity">
    <text evidence="1">Belongs to the metallo-dependent hydrolases superfamily. Peptidase M19 family.</text>
</comment>
<feature type="transmembrane region" description="Helical" evidence="2">
    <location>
        <begin position="20"/>
        <end position="43"/>
    </location>
</feature>
<keyword evidence="1" id="KW-0479">Metal-binding</keyword>
<keyword evidence="1" id="KW-0645">Protease</keyword>
<evidence type="ECO:0000256" key="2">
    <source>
        <dbReference type="SAM" id="Phobius"/>
    </source>
</evidence>
<keyword evidence="3" id="KW-1185">Reference proteome</keyword>
<dbReference type="GeneID" id="106159420"/>
<dbReference type="OrthoDB" id="445695at2759"/>
<comment type="cofactor">
    <cofactor evidence="1">
        <name>Zn(2+)</name>
        <dbReference type="ChEBI" id="CHEBI:29105"/>
    </cofactor>
</comment>
<comment type="subcellular location">
    <subcellularLocation>
        <location evidence="1">Membrane</location>
        <topology evidence="1">Lipid-anchor</topology>
        <topology evidence="1">GPI-anchor</topology>
    </subcellularLocation>
</comment>
<gene>
    <name evidence="4" type="primary">LOC106159420</name>
</gene>
<protein>
    <recommendedName>
        <fullName evidence="1">Dipeptidase</fullName>
        <ecNumber evidence="1">3.4.13.19</ecNumber>
    </recommendedName>
</protein>
<dbReference type="EC" id="3.4.13.19" evidence="1"/>
<dbReference type="STRING" id="7574.A0A1S3HYS0"/>
<dbReference type="CDD" id="cd01301">
    <property type="entry name" value="rDP_like"/>
    <property type="match status" value="1"/>
</dbReference>
<evidence type="ECO:0000313" key="3">
    <source>
        <dbReference type="Proteomes" id="UP000085678"/>
    </source>
</evidence>
<dbReference type="PROSITE" id="PS51365">
    <property type="entry name" value="RENAL_DIPEPTIDASE_2"/>
    <property type="match status" value="1"/>
</dbReference>
<keyword evidence="1" id="KW-0449">Lipoprotein</keyword>
<keyword evidence="1" id="KW-1015">Disulfide bond</keyword>
<comment type="subunit">
    <text evidence="1">Homodimer; disulfide-linked.</text>
</comment>
<dbReference type="KEGG" id="lak:106159420"/>
<dbReference type="Gene3D" id="3.20.20.140">
    <property type="entry name" value="Metal-dependent hydrolases"/>
    <property type="match status" value="2"/>
</dbReference>
<dbReference type="GO" id="GO:0070573">
    <property type="term" value="F:metallodipeptidase activity"/>
    <property type="evidence" value="ECO:0007669"/>
    <property type="project" value="InterPro"/>
</dbReference>
<dbReference type="InterPro" id="IPR008257">
    <property type="entry name" value="Pept_M19"/>
</dbReference>
<dbReference type="Proteomes" id="UP000085678">
    <property type="component" value="Unplaced"/>
</dbReference>
<dbReference type="PANTHER" id="PTHR10443:SF12">
    <property type="entry name" value="DIPEPTIDASE"/>
    <property type="match status" value="1"/>
</dbReference>
<dbReference type="GO" id="GO:0006508">
    <property type="term" value="P:proteolysis"/>
    <property type="evidence" value="ECO:0007669"/>
    <property type="project" value="UniProtKB-KW"/>
</dbReference>
<dbReference type="GO" id="GO:0046872">
    <property type="term" value="F:metal ion binding"/>
    <property type="evidence" value="ECO:0007669"/>
    <property type="project" value="UniProtKB-UniRule"/>
</dbReference>